<reference evidence="1 2" key="1">
    <citation type="submission" date="2016-06" db="EMBL/GenBank/DDBJ databases">
        <authorList>
            <consortium name="Pathogen Informatics"/>
        </authorList>
    </citation>
    <scope>NUCLEOTIDE SEQUENCE [LARGE SCALE GENOMIC DNA]</scope>
    <source>
        <strain evidence="1">PowCR01</strain>
    </source>
</reference>
<evidence type="ECO:0000313" key="2">
    <source>
        <dbReference type="Proteomes" id="UP000243200"/>
    </source>
</evidence>
<dbReference type="OrthoDB" id="368420at2759"/>
<dbReference type="VEuPathDB" id="PlasmoDB:POWCR01_020006000"/>
<dbReference type="Proteomes" id="UP000243200">
    <property type="component" value="Chromosome 2"/>
</dbReference>
<organism evidence="1 2">
    <name type="scientific">Plasmodium ovale</name>
    <name type="common">malaria parasite P. ovale</name>
    <dbReference type="NCBI Taxonomy" id="36330"/>
    <lineage>
        <taxon>Eukaryota</taxon>
        <taxon>Sar</taxon>
        <taxon>Alveolata</taxon>
        <taxon>Apicomplexa</taxon>
        <taxon>Aconoidasida</taxon>
        <taxon>Haemosporida</taxon>
        <taxon>Plasmodiidae</taxon>
        <taxon>Plasmodium</taxon>
        <taxon>Plasmodium (Plasmodium)</taxon>
    </lineage>
</organism>
<dbReference type="AlphaFoldDB" id="A0A1C3KMN1"/>
<dbReference type="EMBL" id="LT594506">
    <property type="protein sequence ID" value="SBT75265.1"/>
    <property type="molecule type" value="Genomic_DNA"/>
</dbReference>
<accession>A0A1C3KMN1</accession>
<proteinExistence type="predicted"/>
<protein>
    <submittedName>
        <fullName evidence="1">Uncharacterized protein</fullName>
    </submittedName>
</protein>
<gene>
    <name evidence="1" type="primary">PowCR01_020006000</name>
    <name evidence="1" type="ORF">POWCR01_020006000</name>
</gene>
<evidence type="ECO:0000313" key="1">
    <source>
        <dbReference type="EMBL" id="SBT75265.1"/>
    </source>
</evidence>
<name>A0A1C3KMN1_PLAOA</name>
<sequence length="106" mass="12914">MNRTVCKKEMDDNKIAILKKGLSTFELYMNQYVVRYKNTKVCYLCKNKIESNHIERMENVCPKMWKYFHGMIHQPQCPLQSFGKVLRVKDLRYEELEKYKDDLQRK</sequence>
<dbReference type="VEuPathDB" id="PlasmoDB:PocGH01_02011200"/>